<dbReference type="PANTHER" id="PTHR30327:SF1">
    <property type="entry name" value="UPF0301 PROTEIN YQGE"/>
    <property type="match status" value="1"/>
</dbReference>
<dbReference type="Proteomes" id="UP000643403">
    <property type="component" value="Unassembled WGS sequence"/>
</dbReference>
<dbReference type="HAMAP" id="MF_00758">
    <property type="entry name" value="UPF0301"/>
    <property type="match status" value="1"/>
</dbReference>
<name>A0ABQ3BSG7_9GAMM</name>
<evidence type="ECO:0000256" key="2">
    <source>
        <dbReference type="HAMAP-Rule" id="MF_00758"/>
    </source>
</evidence>
<accession>A0ABQ3BSG7</accession>
<reference evidence="4" key="1">
    <citation type="journal article" date="2019" name="Int. J. Syst. Evol. Microbiol.">
        <title>The Global Catalogue of Microorganisms (GCM) 10K type strain sequencing project: providing services to taxonomists for standard genome sequencing and annotation.</title>
        <authorList>
            <consortium name="The Broad Institute Genomics Platform"/>
            <consortium name="The Broad Institute Genome Sequencing Center for Infectious Disease"/>
            <person name="Wu L."/>
            <person name="Ma J."/>
        </authorList>
    </citation>
    <scope>NUCLEOTIDE SEQUENCE [LARGE SCALE GENOMIC DNA]</scope>
    <source>
        <strain evidence="4">KCTC 22558</strain>
    </source>
</reference>
<dbReference type="Pfam" id="PF02622">
    <property type="entry name" value="DUF179"/>
    <property type="match status" value="1"/>
</dbReference>
<dbReference type="PANTHER" id="PTHR30327">
    <property type="entry name" value="UNCHARACTERIZED PROTEIN YQGE"/>
    <property type="match status" value="1"/>
</dbReference>
<dbReference type="SUPFAM" id="SSF143456">
    <property type="entry name" value="VC0467-like"/>
    <property type="match status" value="1"/>
</dbReference>
<protein>
    <recommendedName>
        <fullName evidence="2">UPF0301 protein GCM10008101_03600</fullName>
    </recommendedName>
</protein>
<organism evidence="3 4">
    <name type="scientific">Cognatilysobacter xinjiangensis</name>
    <dbReference type="NCBI Taxonomy" id="546892"/>
    <lineage>
        <taxon>Bacteria</taxon>
        <taxon>Pseudomonadati</taxon>
        <taxon>Pseudomonadota</taxon>
        <taxon>Gammaproteobacteria</taxon>
        <taxon>Lysobacterales</taxon>
        <taxon>Lysobacteraceae</taxon>
        <taxon>Cognatilysobacter</taxon>
    </lineage>
</organism>
<dbReference type="NCBIfam" id="NF001266">
    <property type="entry name" value="PRK00228.1-1"/>
    <property type="match status" value="1"/>
</dbReference>
<evidence type="ECO:0000313" key="4">
    <source>
        <dbReference type="Proteomes" id="UP000643403"/>
    </source>
</evidence>
<dbReference type="InterPro" id="IPR003774">
    <property type="entry name" value="AlgH-like"/>
</dbReference>
<sequence length="191" mass="20328">MALSDSPTPLASQLLIALPSLAESGFSKSVALICQHDQDGALGIVVNRPSEYTVGEVLEQMGFEGGSEALRSQIVLNGGPVHRERGFVIHDGGTRWDSTLPIGEDLWLTTSREILEAMANGEGPEHAVVALGCAGWGAGQLEQELSVDHSWLTAPADPSLLFDTPLEERWRAAAGRIGVDFARLADYTGHA</sequence>
<evidence type="ECO:0000313" key="3">
    <source>
        <dbReference type="EMBL" id="GGZ53735.1"/>
    </source>
</evidence>
<dbReference type="EMBL" id="BMXY01000001">
    <property type="protein sequence ID" value="GGZ53735.1"/>
    <property type="molecule type" value="Genomic_DNA"/>
</dbReference>
<keyword evidence="4" id="KW-1185">Reference proteome</keyword>
<comment type="similarity">
    <text evidence="1 2">Belongs to the UPF0301 (AlgH) family.</text>
</comment>
<dbReference type="Gene3D" id="3.40.1740.10">
    <property type="entry name" value="VC0467-like"/>
    <property type="match status" value="1"/>
</dbReference>
<comment type="caution">
    <text evidence="3">The sequence shown here is derived from an EMBL/GenBank/DDBJ whole genome shotgun (WGS) entry which is preliminary data.</text>
</comment>
<evidence type="ECO:0000256" key="1">
    <source>
        <dbReference type="ARBA" id="ARBA00009600"/>
    </source>
</evidence>
<proteinExistence type="inferred from homology"/>
<gene>
    <name evidence="3" type="ORF">GCM10008101_03600</name>
</gene>